<keyword evidence="2" id="KW-0808">Transferase</keyword>
<feature type="domain" description="Rhodanese" evidence="1">
    <location>
        <begin position="144"/>
        <end position="230"/>
    </location>
</feature>
<reference evidence="3" key="1">
    <citation type="submission" date="2016-01" db="EMBL/GenBank/DDBJ databases">
        <title>Draft genome sequence of Thermodesulfovibrio aggregans strain TGE-P1.</title>
        <authorList>
            <person name="Sekiguchi Y."/>
            <person name="Ohashi A."/>
            <person name="Matsuura N."/>
            <person name="Tourlousse M.D."/>
        </authorList>
    </citation>
    <scope>NUCLEOTIDE SEQUENCE [LARGE SCALE GENOMIC DNA]</scope>
    <source>
        <strain evidence="3">TGE-P1</strain>
    </source>
</reference>
<dbReference type="SUPFAM" id="SSF52821">
    <property type="entry name" value="Rhodanese/Cell cycle control phosphatase"/>
    <property type="match status" value="2"/>
</dbReference>
<dbReference type="PANTHER" id="PTHR43031">
    <property type="entry name" value="FAD-DEPENDENT OXIDOREDUCTASE"/>
    <property type="match status" value="1"/>
</dbReference>
<keyword evidence="2" id="KW-0670">Pyruvate</keyword>
<evidence type="ECO:0000259" key="1">
    <source>
        <dbReference type="PROSITE" id="PS50206"/>
    </source>
</evidence>
<dbReference type="PANTHER" id="PTHR43031:SF1">
    <property type="entry name" value="PYRIDINE NUCLEOTIDE-DISULPHIDE OXIDOREDUCTASE"/>
    <property type="match status" value="1"/>
</dbReference>
<dbReference type="STRING" id="86166.TAGGR_11239"/>
<accession>A0A0U9HWY1</accession>
<sequence>MPEWKKQGYPVASTVKYLQELISKDIPHVLVDVRPKQEAEKEHIKGAVNIPLDELAKAKKLFPKQKNAPIIIYCTKDNLSQKAFDIVRKWGYINTSYLEGGIDAWKKAGGEVLSGQLKKEIVYVPKPKPGTIGIEEFKKITGKIPPNVIILDVRDPEETQMGMIKGAKNIPVNELKDRLNELPKDKEIIVHCATGMRAEMAYNILKEAGYNVKFLDASIQIKKGGKYKITEN</sequence>
<dbReference type="OrthoDB" id="9776795at2"/>
<dbReference type="InterPro" id="IPR050229">
    <property type="entry name" value="GlpE_sulfurtransferase"/>
</dbReference>
<dbReference type="SMART" id="SM00450">
    <property type="entry name" value="RHOD"/>
    <property type="match status" value="2"/>
</dbReference>
<dbReference type="InterPro" id="IPR036873">
    <property type="entry name" value="Rhodanese-like_dom_sf"/>
</dbReference>
<protein>
    <submittedName>
        <fullName evidence="2">3-mercaptopyruvate sulfurtransferase SseA, contains two rhodanese domains</fullName>
    </submittedName>
</protein>
<dbReference type="InterPro" id="IPR001763">
    <property type="entry name" value="Rhodanese-like_dom"/>
</dbReference>
<proteinExistence type="predicted"/>
<dbReference type="AlphaFoldDB" id="A0A0U9HWY1"/>
<dbReference type="FunFam" id="3.40.250.10:FF:000088">
    <property type="entry name" value="Putative NADH oxidase"/>
    <property type="match status" value="1"/>
</dbReference>
<dbReference type="RefSeq" id="WP_059176439.1">
    <property type="nucleotide sequence ID" value="NZ_BCNO01000001.1"/>
</dbReference>
<organism evidence="2 3">
    <name type="scientific">Thermodesulfovibrio aggregans</name>
    <dbReference type="NCBI Taxonomy" id="86166"/>
    <lineage>
        <taxon>Bacteria</taxon>
        <taxon>Pseudomonadati</taxon>
        <taxon>Nitrospirota</taxon>
        <taxon>Thermodesulfovibrionia</taxon>
        <taxon>Thermodesulfovibrionales</taxon>
        <taxon>Thermodesulfovibrionaceae</taxon>
        <taxon>Thermodesulfovibrio</taxon>
    </lineage>
</organism>
<name>A0A0U9HWY1_9BACT</name>
<evidence type="ECO:0000313" key="3">
    <source>
        <dbReference type="Proteomes" id="UP000054976"/>
    </source>
</evidence>
<gene>
    <name evidence="2" type="ORF">TAGGR_11239</name>
</gene>
<dbReference type="PROSITE" id="PS50206">
    <property type="entry name" value="RHODANESE_3"/>
    <property type="match status" value="2"/>
</dbReference>
<dbReference type="EMBL" id="BCNO01000001">
    <property type="protein sequence ID" value="GAQ95039.1"/>
    <property type="molecule type" value="Genomic_DNA"/>
</dbReference>
<dbReference type="Pfam" id="PF00581">
    <property type="entry name" value="Rhodanese"/>
    <property type="match status" value="2"/>
</dbReference>
<evidence type="ECO:0000313" key="2">
    <source>
        <dbReference type="EMBL" id="GAQ95039.1"/>
    </source>
</evidence>
<dbReference type="FunFam" id="3.40.250.10:FF:000039">
    <property type="entry name" value="ArsR family transcriptional regulator"/>
    <property type="match status" value="1"/>
</dbReference>
<feature type="domain" description="Rhodanese" evidence="1">
    <location>
        <begin position="24"/>
        <end position="114"/>
    </location>
</feature>
<comment type="caution">
    <text evidence="2">The sequence shown here is derived from an EMBL/GenBank/DDBJ whole genome shotgun (WGS) entry which is preliminary data.</text>
</comment>
<dbReference type="CDD" id="cd00158">
    <property type="entry name" value="RHOD"/>
    <property type="match status" value="1"/>
</dbReference>
<keyword evidence="3" id="KW-1185">Reference proteome</keyword>
<dbReference type="Proteomes" id="UP000054976">
    <property type="component" value="Unassembled WGS sequence"/>
</dbReference>
<dbReference type="Gene3D" id="3.40.250.10">
    <property type="entry name" value="Rhodanese-like domain"/>
    <property type="match status" value="2"/>
</dbReference>
<dbReference type="GO" id="GO:0016740">
    <property type="term" value="F:transferase activity"/>
    <property type="evidence" value="ECO:0007669"/>
    <property type="project" value="UniProtKB-KW"/>
</dbReference>